<dbReference type="AlphaFoldDB" id="W0JV62"/>
<accession>W0JV62</accession>
<dbReference type="GeneID" id="25145142"/>
<proteinExistence type="predicted"/>
<evidence type="ECO:0000313" key="1">
    <source>
        <dbReference type="EMBL" id="AHG00928.1"/>
    </source>
</evidence>
<gene>
    <name evidence="1" type="ORF">HALLA_11850</name>
</gene>
<organism evidence="1 2">
    <name type="scientific">Halostagnicola larsenii XH-48</name>
    <dbReference type="NCBI Taxonomy" id="797299"/>
    <lineage>
        <taxon>Archaea</taxon>
        <taxon>Methanobacteriati</taxon>
        <taxon>Methanobacteriota</taxon>
        <taxon>Stenosarchaea group</taxon>
        <taxon>Halobacteria</taxon>
        <taxon>Halobacteriales</taxon>
        <taxon>Natrialbaceae</taxon>
        <taxon>Halostagnicola</taxon>
    </lineage>
</organism>
<dbReference type="KEGG" id="hlr:HALLA_11850"/>
<dbReference type="EMBL" id="CP007055">
    <property type="protein sequence ID" value="AHG00928.1"/>
    <property type="molecule type" value="Genomic_DNA"/>
</dbReference>
<protein>
    <submittedName>
        <fullName evidence="1">Uncharacterized protein</fullName>
    </submittedName>
</protein>
<dbReference type="OrthoDB" id="350713at2157"/>
<dbReference type="PATRIC" id="fig|797299.3.peg.1396"/>
<evidence type="ECO:0000313" key="2">
    <source>
        <dbReference type="Proteomes" id="UP000019024"/>
    </source>
</evidence>
<keyword evidence="2" id="KW-1185">Reference proteome</keyword>
<dbReference type="HOGENOM" id="CLU_303979_0_0_2"/>
<dbReference type="RefSeq" id="WP_049952657.1">
    <property type="nucleotide sequence ID" value="NZ_CP007055.1"/>
</dbReference>
<dbReference type="eggNOG" id="arCOG05978">
    <property type="taxonomic scope" value="Archaea"/>
</dbReference>
<dbReference type="STRING" id="797299.HALLA_11850"/>
<reference evidence="1 2" key="1">
    <citation type="submission" date="2014-01" db="EMBL/GenBank/DDBJ databases">
        <authorList>
            <consortium name="DOE Joint Genome Institute"/>
            <person name="Anderson I."/>
            <person name="Huntemann M."/>
            <person name="Han J."/>
            <person name="Chen A."/>
            <person name="Kyrpides N."/>
            <person name="Mavromatis K."/>
            <person name="Markowitz V."/>
            <person name="Palaniappan K."/>
            <person name="Ivanova N."/>
            <person name="Schaumberg A."/>
            <person name="Pati A."/>
            <person name="Liolios K."/>
            <person name="Nordberg H.P."/>
            <person name="Cantor M.N."/>
            <person name="Hua S.X."/>
            <person name="Woyke T."/>
        </authorList>
    </citation>
    <scope>NUCLEOTIDE SEQUENCE [LARGE SCALE GENOMIC DNA]</scope>
    <source>
        <strain evidence="1 2">XH-48</strain>
    </source>
</reference>
<sequence length="978" mass="108157">MAEWRVIVNEETVESEVFDVEIVDTANPFGNYAIAYMDDVDGEKFEEVPRGTRLDFEYREFDPNPPESLVIEDGETVTVESGETETYANVVNAGTLHNEGTIRTVGENEYTRRFTGYVVERREADRNGADVLEVECYSFDQFLRRGVVESDLSGQSIFEALEEMITEYTPIQFVPENVTVGDEQQLTRSFRGERVETVLNELGGKSENEEFGVNADLEFYFRPREAEAAPRDIDNTQWLEYDIPEEGKESLNEVTVFFNGGDESVTVDRGDDKLDLQESLGTNDPLREPEEVTREEITNIDDARDVAQNILDERQPTITGTVTTYGLYEAEPGQVINIEIKPRGIDGDFRIAEVQYLWGSDETILTIVEKRGNQDDMLVRMSDTVKRVEMREADRDSVRNQITSTNVGAVITPSGTVGGVAFDQVRFTNVGRDQARDVWGGADPVAISEIAVGDAAEGLSRNNTELGNELERVSVSESFPDLTSADYSASVTETAIREIGLFNADGDMISRATIPESEFSSPVDVEYTLTVENDDSTSKGVLTDAGQEAVRDALVANDPNLPTQYAYGSDVTDPTTGDTALGDEVIVLQLDELLIGSSGDEPFSSFVDPEPTDPVVAEADEVRDVQSNFIESRRPVLQESTASSDLNSDYVGGSAYAFQEEGDYVIYEPFELEYLLEADNIGIGARFNTDYAGSDGNNPTVELALIEHDTETEVGRATIYEGSSGLSLFWRGFGDDDFFSDLSGDSADAWTDGDIEPGTYHFRLEATSNPSGNGEETIVDIFSFFDTRYDYYFDSEVNEFGDLDGPELYPDQAPVEFTTSTRRDVTEAVLETEWNDTSNEQFIGLRNTDAESFITASNTDTLSANFPSSERGVTVQYGFSRYPQDSDPQEGTPRYGHKAQAVTRHDLTANVAAITPDGIGMANLRAIIQPDEIVGETLREAGQLADDGTLLSRSVFAEFEVEEQQRVISSESITWSNP</sequence>
<dbReference type="Proteomes" id="UP000019024">
    <property type="component" value="Chromosome"/>
</dbReference>
<name>W0JV62_9EURY</name>